<protein>
    <recommendedName>
        <fullName evidence="3">SANT domain-containing protein</fullName>
    </recommendedName>
</protein>
<dbReference type="PANTHER" id="PTHR22929:SF0">
    <property type="entry name" value="TRANSCRIPTION FACTOR TFIIIB COMPONENT B'' HOMOLOG"/>
    <property type="match status" value="1"/>
</dbReference>
<dbReference type="PROSITE" id="PS51293">
    <property type="entry name" value="SANT"/>
    <property type="match status" value="1"/>
</dbReference>
<evidence type="ECO:0000313" key="4">
    <source>
        <dbReference type="EMBL" id="GAA5807143.1"/>
    </source>
</evidence>
<evidence type="ECO:0000256" key="2">
    <source>
        <dbReference type="SAM" id="MobiDB-lite"/>
    </source>
</evidence>
<dbReference type="InterPro" id="IPR017884">
    <property type="entry name" value="SANT_dom"/>
</dbReference>
<feature type="region of interest" description="Disordered" evidence="2">
    <location>
        <begin position="148"/>
        <end position="328"/>
    </location>
</feature>
<comment type="caution">
    <text evidence="4">The sequence shown here is derived from an EMBL/GenBank/DDBJ whole genome shotgun (WGS) entry which is preliminary data.</text>
</comment>
<evidence type="ECO:0000256" key="1">
    <source>
        <dbReference type="SAM" id="Coils"/>
    </source>
</evidence>
<name>A0ABP9YJV4_9FUNG</name>
<evidence type="ECO:0000259" key="3">
    <source>
        <dbReference type="PROSITE" id="PS51293"/>
    </source>
</evidence>
<dbReference type="Gene3D" id="1.20.58.1880">
    <property type="match status" value="1"/>
</dbReference>
<feature type="compositionally biased region" description="Basic and acidic residues" evidence="2">
    <location>
        <begin position="36"/>
        <end position="50"/>
    </location>
</feature>
<dbReference type="CDD" id="cd00167">
    <property type="entry name" value="SANT"/>
    <property type="match status" value="1"/>
</dbReference>
<feature type="compositionally biased region" description="Acidic residues" evidence="2">
    <location>
        <begin position="80"/>
        <end position="90"/>
    </location>
</feature>
<accession>A0ABP9YJV4</accession>
<reference evidence="4 5" key="1">
    <citation type="submission" date="2024-04" db="EMBL/GenBank/DDBJ databases">
        <title>genome sequences of Mucor flavus KT1a and Helicostylum pulchrum KT1b strains isolated from the surface of a dry-aged beef.</title>
        <authorList>
            <person name="Toyotome T."/>
            <person name="Hosono M."/>
            <person name="Torimaru M."/>
            <person name="Fukuda K."/>
            <person name="Mikami N."/>
        </authorList>
    </citation>
    <scope>NUCLEOTIDE SEQUENCE [LARGE SCALE GENOMIC DNA]</scope>
    <source>
        <strain evidence="4 5">KT1a</strain>
    </source>
</reference>
<dbReference type="SMART" id="SM00717">
    <property type="entry name" value="SANT"/>
    <property type="match status" value="1"/>
</dbReference>
<feature type="compositionally biased region" description="Polar residues" evidence="2">
    <location>
        <begin position="198"/>
        <end position="215"/>
    </location>
</feature>
<dbReference type="InterPro" id="IPR001005">
    <property type="entry name" value="SANT/Myb"/>
</dbReference>
<feature type="compositionally biased region" description="Acidic residues" evidence="2">
    <location>
        <begin position="301"/>
        <end position="311"/>
    </location>
</feature>
<dbReference type="Pfam" id="PF15963">
    <property type="entry name" value="Myb_DNA-bind_7"/>
    <property type="match status" value="1"/>
</dbReference>
<dbReference type="InterPro" id="IPR009057">
    <property type="entry name" value="Homeodomain-like_sf"/>
</dbReference>
<feature type="compositionally biased region" description="Low complexity" evidence="2">
    <location>
        <begin position="269"/>
        <end position="288"/>
    </location>
</feature>
<dbReference type="EMBL" id="BAABUK010000002">
    <property type="protein sequence ID" value="GAA5807143.1"/>
    <property type="molecule type" value="Genomic_DNA"/>
</dbReference>
<feature type="compositionally biased region" description="Basic residues" evidence="2">
    <location>
        <begin position="227"/>
        <end position="238"/>
    </location>
</feature>
<keyword evidence="5" id="KW-1185">Reference proteome</keyword>
<feature type="region of interest" description="Disordered" evidence="2">
    <location>
        <begin position="1"/>
        <end position="133"/>
    </location>
</feature>
<feature type="domain" description="SANT" evidence="3">
    <location>
        <begin position="493"/>
        <end position="544"/>
    </location>
</feature>
<proteinExistence type="predicted"/>
<organism evidence="4 5">
    <name type="scientific">Mucor flavus</name>
    <dbReference type="NCBI Taxonomy" id="439312"/>
    <lineage>
        <taxon>Eukaryota</taxon>
        <taxon>Fungi</taxon>
        <taxon>Fungi incertae sedis</taxon>
        <taxon>Mucoromycota</taxon>
        <taxon>Mucoromycotina</taxon>
        <taxon>Mucoromycetes</taxon>
        <taxon>Mucorales</taxon>
        <taxon>Mucorineae</taxon>
        <taxon>Mucoraceae</taxon>
        <taxon>Mucor</taxon>
    </lineage>
</organism>
<keyword evidence="1" id="KW-0175">Coiled coil</keyword>
<dbReference type="Proteomes" id="UP001473302">
    <property type="component" value="Unassembled WGS sequence"/>
</dbReference>
<feature type="coiled-coil region" evidence="1">
    <location>
        <begin position="401"/>
        <end position="429"/>
    </location>
</feature>
<gene>
    <name evidence="4" type="ORF">MFLAVUS_000494</name>
</gene>
<sequence length="584" mass="64389">MSSLTSIGINKNKKGFAPKINAKRNVRKAPAASSSTKEKTPQQVKQEHTPDSSTIQQKIDERITTLNRTIDESHSRPSTMEEDLDIDSSEANEGGLTQEEMQINALATRKRPRVESSPSPLSAPSPKAPILERPDCALEIDGRPILKFEQLTPGPPSIARKSMSRALKEDESERVDVKDMLAAAPISSVPASPMAFDSPSNTASPTQRDLSYSPSPSEPHVVIQPTKKPRLKKPKQKAKSGTQIGISTPSSSAATATTTAKPKKKVNKSKSTGGTSIGIGVPTSSGSTAITVGAPGPSTENNEEDNEDDEMGTGRRGSKKRKGPKIHDFRLPENLRTLDDIKEDPADVEALEKPMALFTKDIDGIVSKNFKEMEIIRYESLRKLERAAKMSPEELVAMKKKELLEAEEAAKKKRIAKQKEEERRRKEADGHVLAESSNALQVRLVDGQIVLDTDSLTIERTQTDIDYGDGELEVVEENSLTRKVNSNTYGKRAASSRWSAAETEDFYDAISQFGTDFEMISMVMPGRTRAQIRTKFSREEKLDPTKITDYLIRKKKPLDLLKYEQMAGIELEAVPDDFDSMQLA</sequence>
<feature type="compositionally biased region" description="Basic residues" evidence="2">
    <location>
        <begin position="11"/>
        <end position="27"/>
    </location>
</feature>
<evidence type="ECO:0000313" key="5">
    <source>
        <dbReference type="Proteomes" id="UP001473302"/>
    </source>
</evidence>
<feature type="compositionally biased region" description="Low complexity" evidence="2">
    <location>
        <begin position="247"/>
        <end position="260"/>
    </location>
</feature>
<feature type="compositionally biased region" description="Basic and acidic residues" evidence="2">
    <location>
        <begin position="166"/>
        <end position="179"/>
    </location>
</feature>
<dbReference type="SUPFAM" id="SSF46689">
    <property type="entry name" value="Homeodomain-like"/>
    <property type="match status" value="1"/>
</dbReference>
<dbReference type="InterPro" id="IPR039467">
    <property type="entry name" value="TFIIIB_B''_Myb"/>
</dbReference>
<dbReference type="PANTHER" id="PTHR22929">
    <property type="entry name" value="RNA POLYMERASE III TRANSCRIPTION INITIATION FACTOR B"/>
    <property type="match status" value="1"/>
</dbReference>
<feature type="compositionally biased region" description="Basic and acidic residues" evidence="2">
    <location>
        <begin position="58"/>
        <end position="75"/>
    </location>
</feature>
<feature type="compositionally biased region" description="Low complexity" evidence="2">
    <location>
        <begin position="182"/>
        <end position="195"/>
    </location>
</feature>